<dbReference type="RefSeq" id="WP_053176823.1">
    <property type="nucleotide sequence ID" value="NZ_LGUV01000370.1"/>
</dbReference>
<feature type="transmembrane region" description="Helical" evidence="1">
    <location>
        <begin position="12"/>
        <end position="29"/>
    </location>
</feature>
<evidence type="ECO:0000313" key="3">
    <source>
        <dbReference type="EMBL" id="KOG45180.1"/>
    </source>
</evidence>
<keyword evidence="1" id="KW-0472">Membrane</keyword>
<feature type="transmembrane region" description="Helical" evidence="1">
    <location>
        <begin position="150"/>
        <end position="169"/>
    </location>
</feature>
<keyword evidence="1" id="KW-0812">Transmembrane</keyword>
<evidence type="ECO:0000313" key="4">
    <source>
        <dbReference type="Proteomes" id="UP000037084"/>
    </source>
</evidence>
<feature type="transmembrane region" description="Helical" evidence="1">
    <location>
        <begin position="49"/>
        <end position="66"/>
    </location>
</feature>
<feature type="transmembrane region" description="Helical" evidence="1">
    <location>
        <begin position="223"/>
        <end position="247"/>
    </location>
</feature>
<dbReference type="Pfam" id="PF23866">
    <property type="entry name" value="DUF7224"/>
    <property type="match status" value="1"/>
</dbReference>
<feature type="transmembrane region" description="Helical" evidence="1">
    <location>
        <begin position="194"/>
        <end position="216"/>
    </location>
</feature>
<evidence type="ECO:0000259" key="2">
    <source>
        <dbReference type="Pfam" id="PF23866"/>
    </source>
</evidence>
<feature type="domain" description="DUF7224" evidence="2">
    <location>
        <begin position="266"/>
        <end position="413"/>
    </location>
</feature>
<dbReference type="Proteomes" id="UP000037084">
    <property type="component" value="Unassembled WGS sequence"/>
</dbReference>
<name>A0A0L8M474_STRVG</name>
<protein>
    <recommendedName>
        <fullName evidence="2">DUF7224 domain-containing protein</fullName>
    </recommendedName>
</protein>
<comment type="caution">
    <text evidence="3">The sequence shown here is derived from an EMBL/GenBank/DDBJ whole genome shotgun (WGS) entry which is preliminary data.</text>
</comment>
<feature type="transmembrane region" description="Helical" evidence="1">
    <location>
        <begin position="86"/>
        <end position="107"/>
    </location>
</feature>
<evidence type="ECO:0000256" key="1">
    <source>
        <dbReference type="SAM" id="Phobius"/>
    </source>
</evidence>
<gene>
    <name evidence="3" type="ORF">ADK75_33000</name>
</gene>
<feature type="transmembrane region" description="Helical" evidence="1">
    <location>
        <begin position="119"/>
        <end position="138"/>
    </location>
</feature>
<dbReference type="OrthoDB" id="4292682at2"/>
<proteinExistence type="predicted"/>
<dbReference type="PATRIC" id="fig|1961.12.peg.7286"/>
<sequence length="417" mass="43898">MITWGNLRASAAPWVALPALVYAGLYITANRVTVPTAYGVEAGETVAQALPVVVGSVAAVAAWEAGRHRLLGAFPTTAARSALRQFVWAVTPVVVLQAVLLAASFLLAANTVGTLPSGAGGWLGVAHAVVIPFGWTAIGWRLGHVLPRSLAAPVAGIGGWMFLSFPQGMSNPWLRHLGGFIDGFSSPTDTRSPLAYLIPWAVLCGLVLAFWLPALVRQRVSAVSLGVALVIATILLGRGAVADWGYFRPSEARIVTPVCAGDAPRVCLPPEYASHLDGIRKDLVEPLAKLHAAGVPMPSELLLASSKEPLKPGVWPLIWRLPLAHGQADPDSFRADLAESAVTGTTVSAGVTPCRRPGSVPAGWAALVVGVNEENVRRAMPPLAWQEITKVRTLPEAQQVAWFTEAARAQKHCGAVS</sequence>
<dbReference type="InterPro" id="IPR055648">
    <property type="entry name" value="DUF7224"/>
</dbReference>
<dbReference type="AlphaFoldDB" id="A0A0L8M474"/>
<keyword evidence="1" id="KW-1133">Transmembrane helix</keyword>
<dbReference type="EMBL" id="LGUV01000370">
    <property type="protein sequence ID" value="KOG45180.1"/>
    <property type="molecule type" value="Genomic_DNA"/>
</dbReference>
<organism evidence="3 4">
    <name type="scientific">Streptomyces virginiae</name>
    <name type="common">Streptomyces cinnamonensis</name>
    <dbReference type="NCBI Taxonomy" id="1961"/>
    <lineage>
        <taxon>Bacteria</taxon>
        <taxon>Bacillati</taxon>
        <taxon>Actinomycetota</taxon>
        <taxon>Actinomycetes</taxon>
        <taxon>Kitasatosporales</taxon>
        <taxon>Streptomycetaceae</taxon>
        <taxon>Streptomyces</taxon>
    </lineage>
</organism>
<accession>A0A0L8M474</accession>
<reference evidence="4" key="1">
    <citation type="submission" date="2015-07" db="EMBL/GenBank/DDBJ databases">
        <authorList>
            <consortium name="Consortium for Microbial Forensics and Genomics (microFORGE)"/>
            <person name="Knight B.M."/>
            <person name="Roberts D.P."/>
            <person name="Lin D."/>
            <person name="Hari K."/>
            <person name="Fletcher J."/>
            <person name="Melcher U."/>
            <person name="Blagden T."/>
            <person name="Winegar R.A."/>
        </authorList>
    </citation>
    <scope>NUCLEOTIDE SEQUENCE [LARGE SCALE GENOMIC DNA]</scope>
    <source>
        <strain evidence="4">NRRL B-1447</strain>
    </source>
</reference>